<dbReference type="AlphaFoldDB" id="U5DK34"/>
<proteinExistence type="predicted"/>
<evidence type="ECO:0000313" key="1">
    <source>
        <dbReference type="EMBL" id="ERN40939.1"/>
    </source>
</evidence>
<sequence>MQNQRFFALDRASSMKSYPVPAATTSGGSLTRYCSCLHNSCS</sequence>
<dbReference type="Proteomes" id="UP000016960">
    <property type="component" value="Unassembled WGS sequence"/>
</dbReference>
<dbReference type="EMBL" id="ASSJ01000063">
    <property type="protein sequence ID" value="ERN40939.1"/>
    <property type="molecule type" value="Genomic_DNA"/>
</dbReference>
<accession>U5DK34</accession>
<gene>
    <name evidence="1" type="ORF">KR51_00025080</name>
</gene>
<evidence type="ECO:0000313" key="2">
    <source>
        <dbReference type="Proteomes" id="UP000016960"/>
    </source>
</evidence>
<feature type="non-terminal residue" evidence="1">
    <location>
        <position position="42"/>
    </location>
</feature>
<protein>
    <submittedName>
        <fullName evidence="1">Uncharacterized protein</fullName>
    </submittedName>
</protein>
<keyword evidence="2" id="KW-1185">Reference proteome</keyword>
<organism evidence="1 2">
    <name type="scientific">Rubidibacter lacunae KORDI 51-2</name>
    <dbReference type="NCBI Taxonomy" id="582515"/>
    <lineage>
        <taxon>Bacteria</taxon>
        <taxon>Bacillati</taxon>
        <taxon>Cyanobacteriota</taxon>
        <taxon>Cyanophyceae</taxon>
        <taxon>Oscillatoriophycideae</taxon>
        <taxon>Chroococcales</taxon>
        <taxon>Aphanothecaceae</taxon>
        <taxon>Rubidibacter</taxon>
    </lineage>
</organism>
<reference evidence="1 2" key="1">
    <citation type="submission" date="2013-05" db="EMBL/GenBank/DDBJ databases">
        <title>Draft genome sequence of Rubidibacter lacunae KORDI 51-2.</title>
        <authorList>
            <person name="Choi D.H."/>
            <person name="Noh J.H."/>
            <person name="Kwon K.-K."/>
            <person name="Lee J.-H."/>
            <person name="Ryu J.-Y."/>
        </authorList>
    </citation>
    <scope>NUCLEOTIDE SEQUENCE [LARGE SCALE GENOMIC DNA]</scope>
    <source>
        <strain evidence="1 2">KORDI 51-2</strain>
    </source>
</reference>
<comment type="caution">
    <text evidence="1">The sequence shown here is derived from an EMBL/GenBank/DDBJ whole genome shotgun (WGS) entry which is preliminary data.</text>
</comment>
<name>U5DK34_9CHRO</name>
<dbReference type="InParanoid" id="U5DK34"/>